<feature type="region of interest" description="Disordered" evidence="1">
    <location>
        <begin position="55"/>
        <end position="193"/>
    </location>
</feature>
<sequence>MSTSEENGHTQLTRKQLREIRLTGSTPVITEEEAAAASVQQPTTVLPRAAEPVQIAPASAVEEPSAGAPLTRRQMRALEKAREEASAGGSAAGAAEPRAAEPAPVEEVHVEDAPVEQAHVEDPPVEEVSVGDDAVEDGTGEEDTVEDAPVEGGSAEPAAAEELVSGVPEFDPKPASAPRFEATESLTPDAETETGERPMVGAAFGLGIRTDHKSPSSSALFDELLEGDTSTSQHGASTALIFTPSPGAGSLSGPIASTGEMLVTGTYALPDGLGSQGHARGAADGREIDSVLLDGELAPSSSPTPIAASSAISTSRPAGEVIRPPAPDKGNKLMLTLAVVAGGLAIVLATTLVIAFTTGVFG</sequence>
<proteinExistence type="predicted"/>
<feature type="compositionally biased region" description="Low complexity" evidence="1">
    <location>
        <begin position="86"/>
        <end position="105"/>
    </location>
</feature>
<keyword evidence="2" id="KW-1133">Transmembrane helix</keyword>
<name>A0ABN6X2N3_9MICO</name>
<feature type="region of interest" description="Disordered" evidence="1">
    <location>
        <begin position="299"/>
        <end position="326"/>
    </location>
</feature>
<dbReference type="RefSeq" id="WP_286301827.1">
    <property type="nucleotide sequence ID" value="NZ_AP027728.1"/>
</dbReference>
<keyword evidence="2" id="KW-0472">Membrane</keyword>
<feature type="compositionally biased region" description="Basic and acidic residues" evidence="1">
    <location>
        <begin position="106"/>
        <end position="122"/>
    </location>
</feature>
<feature type="compositionally biased region" description="Low complexity" evidence="1">
    <location>
        <begin position="150"/>
        <end position="162"/>
    </location>
</feature>
<gene>
    <name evidence="3" type="ORF">GCM10025863_05950</name>
</gene>
<reference evidence="4" key="1">
    <citation type="journal article" date="2019" name="Int. J. Syst. Evol. Microbiol.">
        <title>The Global Catalogue of Microorganisms (GCM) 10K type strain sequencing project: providing services to taxonomists for standard genome sequencing and annotation.</title>
        <authorList>
            <consortium name="The Broad Institute Genomics Platform"/>
            <consortium name="The Broad Institute Genome Sequencing Center for Infectious Disease"/>
            <person name="Wu L."/>
            <person name="Ma J."/>
        </authorList>
    </citation>
    <scope>NUCLEOTIDE SEQUENCE [LARGE SCALE GENOMIC DNA]</scope>
    <source>
        <strain evidence="4">NBRC 106310</strain>
    </source>
</reference>
<keyword evidence="2" id="KW-0812">Transmembrane</keyword>
<keyword evidence="4" id="KW-1185">Reference proteome</keyword>
<evidence type="ECO:0000313" key="3">
    <source>
        <dbReference type="EMBL" id="BDZ37981.1"/>
    </source>
</evidence>
<evidence type="ECO:0000256" key="2">
    <source>
        <dbReference type="SAM" id="Phobius"/>
    </source>
</evidence>
<organism evidence="3 4">
    <name type="scientific">Microbacterium suwonense</name>
    <dbReference type="NCBI Taxonomy" id="683047"/>
    <lineage>
        <taxon>Bacteria</taxon>
        <taxon>Bacillati</taxon>
        <taxon>Actinomycetota</taxon>
        <taxon>Actinomycetes</taxon>
        <taxon>Micrococcales</taxon>
        <taxon>Microbacteriaceae</taxon>
        <taxon>Microbacterium</taxon>
    </lineage>
</organism>
<feature type="compositionally biased region" description="Basic and acidic residues" evidence="1">
    <location>
        <begin position="76"/>
        <end position="85"/>
    </location>
</feature>
<dbReference type="Proteomes" id="UP001321543">
    <property type="component" value="Chromosome"/>
</dbReference>
<accession>A0ABN6X2N3</accession>
<evidence type="ECO:0000313" key="4">
    <source>
        <dbReference type="Proteomes" id="UP001321543"/>
    </source>
</evidence>
<protein>
    <submittedName>
        <fullName evidence="3">Uncharacterized protein</fullName>
    </submittedName>
</protein>
<feature type="transmembrane region" description="Helical" evidence="2">
    <location>
        <begin position="333"/>
        <end position="356"/>
    </location>
</feature>
<dbReference type="EMBL" id="AP027728">
    <property type="protein sequence ID" value="BDZ37981.1"/>
    <property type="molecule type" value="Genomic_DNA"/>
</dbReference>
<evidence type="ECO:0000256" key="1">
    <source>
        <dbReference type="SAM" id="MobiDB-lite"/>
    </source>
</evidence>
<feature type="compositionally biased region" description="Low complexity" evidence="1">
    <location>
        <begin position="299"/>
        <end position="318"/>
    </location>
</feature>
<feature type="compositionally biased region" description="Acidic residues" evidence="1">
    <location>
        <begin position="123"/>
        <end position="149"/>
    </location>
</feature>